<dbReference type="RefSeq" id="WP_129760653.1">
    <property type="nucleotide sequence ID" value="NZ_BAAAGF010000002.1"/>
</dbReference>
<dbReference type="Proteomes" id="UP001500736">
    <property type="component" value="Unassembled WGS sequence"/>
</dbReference>
<evidence type="ECO:0000313" key="2">
    <source>
        <dbReference type="Proteomes" id="UP001500736"/>
    </source>
</evidence>
<protein>
    <submittedName>
        <fullName evidence="1">Uncharacterized protein</fullName>
    </submittedName>
</protein>
<dbReference type="EMBL" id="BAAAGF010000002">
    <property type="protein sequence ID" value="GAA0743573.1"/>
    <property type="molecule type" value="Genomic_DNA"/>
</dbReference>
<organism evidence="1 2">
    <name type="scientific">Gaetbulibacter jejuensis</name>
    <dbReference type="NCBI Taxonomy" id="584607"/>
    <lineage>
        <taxon>Bacteria</taxon>
        <taxon>Pseudomonadati</taxon>
        <taxon>Bacteroidota</taxon>
        <taxon>Flavobacteriia</taxon>
        <taxon>Flavobacteriales</taxon>
        <taxon>Flavobacteriaceae</taxon>
        <taxon>Gaetbulibacter</taxon>
    </lineage>
</organism>
<sequence>MQFQQTIIDAYRRLCIKKDIKEIEQWLEVLENNNEDLTYLNTIGTQLIKSLAVVNHVKSIRRKNVLMVAALCKYEQSLKTEFEYGKVPYDEVRAKQHENKRQQYQQLIKDYNELKTAIYKTLITYKRR</sequence>
<name>A0ABN1JPH9_9FLAO</name>
<evidence type="ECO:0000313" key="1">
    <source>
        <dbReference type="EMBL" id="GAA0743573.1"/>
    </source>
</evidence>
<accession>A0ABN1JPH9</accession>
<proteinExistence type="predicted"/>
<gene>
    <name evidence="1" type="ORF">GCM10009431_16870</name>
</gene>
<reference evidence="1 2" key="1">
    <citation type="journal article" date="2019" name="Int. J. Syst. Evol. Microbiol.">
        <title>The Global Catalogue of Microorganisms (GCM) 10K type strain sequencing project: providing services to taxonomists for standard genome sequencing and annotation.</title>
        <authorList>
            <consortium name="The Broad Institute Genomics Platform"/>
            <consortium name="The Broad Institute Genome Sequencing Center for Infectious Disease"/>
            <person name="Wu L."/>
            <person name="Ma J."/>
        </authorList>
    </citation>
    <scope>NUCLEOTIDE SEQUENCE [LARGE SCALE GENOMIC DNA]</scope>
    <source>
        <strain evidence="1 2">JCM 15976</strain>
    </source>
</reference>
<comment type="caution">
    <text evidence="1">The sequence shown here is derived from an EMBL/GenBank/DDBJ whole genome shotgun (WGS) entry which is preliminary data.</text>
</comment>
<keyword evidence="2" id="KW-1185">Reference proteome</keyword>